<organism evidence="2 3">
    <name type="scientific">Mesocricetus auratus</name>
    <name type="common">Golden hamster</name>
    <dbReference type="NCBI Taxonomy" id="10036"/>
    <lineage>
        <taxon>Eukaryota</taxon>
        <taxon>Metazoa</taxon>
        <taxon>Chordata</taxon>
        <taxon>Craniata</taxon>
        <taxon>Vertebrata</taxon>
        <taxon>Euteleostomi</taxon>
        <taxon>Mammalia</taxon>
        <taxon>Eutheria</taxon>
        <taxon>Euarchontoglires</taxon>
        <taxon>Glires</taxon>
        <taxon>Rodentia</taxon>
        <taxon>Myomorpha</taxon>
        <taxon>Muroidea</taxon>
        <taxon>Cricetidae</taxon>
        <taxon>Cricetinae</taxon>
        <taxon>Mesocricetus</taxon>
    </lineage>
</organism>
<protein>
    <submittedName>
        <fullName evidence="3">Zinc finger HIT domain-containing protein 3-like</fullName>
    </submittedName>
</protein>
<dbReference type="RefSeq" id="XP_040613388.1">
    <property type="nucleotide sequence ID" value="XM_040757454.1"/>
</dbReference>
<dbReference type="GeneID" id="121144119"/>
<proteinExistence type="predicted"/>
<evidence type="ECO:0000313" key="2">
    <source>
        <dbReference type="Proteomes" id="UP000886700"/>
    </source>
</evidence>
<dbReference type="Pfam" id="PF21373">
    <property type="entry name" value="ZNHIT3_C"/>
    <property type="match status" value="1"/>
</dbReference>
<reference evidence="3" key="1">
    <citation type="submission" date="2025-08" db="UniProtKB">
        <authorList>
            <consortium name="RefSeq"/>
        </authorList>
    </citation>
    <scope>IDENTIFICATION</scope>
    <source>
        <tissue evidence="3">Liver</tissue>
    </source>
</reference>
<sequence length="144" mass="16251">MAARWPGYLKAVAKGRVQLQVQLAEICCVVEKVPKDSHGDVIVIEVAPVNIKSEENKDDDDSTADFLNSDEEEDRVYLQNLKNLGESATLRSLLLNPHPRQLMVNLDQGDNKAKLMKACMQEPLFVEFADRCLRIVEPSRNRDS</sequence>
<name>A0ABM2YFA1_MESAU</name>
<evidence type="ECO:0000313" key="3">
    <source>
        <dbReference type="RefSeq" id="XP_040613388.1"/>
    </source>
</evidence>
<evidence type="ECO:0000259" key="1">
    <source>
        <dbReference type="Pfam" id="PF21373"/>
    </source>
</evidence>
<gene>
    <name evidence="3" type="primary">LOC121144119</name>
</gene>
<keyword evidence="2" id="KW-1185">Reference proteome</keyword>
<feature type="domain" description="Zinc finger HIT" evidence="1">
    <location>
        <begin position="79"/>
        <end position="136"/>
    </location>
</feature>
<dbReference type="InterPro" id="IPR048371">
    <property type="entry name" value="ZNHIT3_C"/>
</dbReference>
<accession>A0ABM2YFA1</accession>
<dbReference type="Proteomes" id="UP000886700">
    <property type="component" value="Unplaced"/>
</dbReference>